<keyword evidence="3" id="KW-0012">Acyltransferase</keyword>
<dbReference type="SUPFAM" id="SSF51161">
    <property type="entry name" value="Trimeric LpxA-like enzymes"/>
    <property type="match status" value="1"/>
</dbReference>
<dbReference type="RefSeq" id="WP_146438659.1">
    <property type="nucleotide sequence ID" value="NZ_SJPL01000001.1"/>
</dbReference>
<sequence>MSDSKANPIQVSRFQSNLSLSNRLSRLLWGAVWVVFFRFTPRIAFGWRRLVLRVFGAKIGRRVRIYNSATVFLPTNLTIADDVVIGPQVDLYCVAPITISDNVIVSQRAELCTGTHDYTQPDMPLIARPITIESGAWICAGCFVGPGVQVGTRSVVGARAVVFKDVPADSVVAGNPAKVVKYREGDSGR</sequence>
<name>A0A5C5Y2K7_9PLAN</name>
<keyword evidence="4" id="KW-1185">Reference proteome</keyword>
<evidence type="ECO:0000256" key="2">
    <source>
        <dbReference type="ARBA" id="ARBA00022679"/>
    </source>
</evidence>
<gene>
    <name evidence="3" type="primary">maa_1</name>
    <name evidence="3" type="ORF">Pan14r_13430</name>
</gene>
<dbReference type="Gene3D" id="2.160.10.10">
    <property type="entry name" value="Hexapeptide repeat proteins"/>
    <property type="match status" value="1"/>
</dbReference>
<dbReference type="Proteomes" id="UP000317238">
    <property type="component" value="Unassembled WGS sequence"/>
</dbReference>
<proteinExistence type="inferred from homology"/>
<reference evidence="3 4" key="1">
    <citation type="submission" date="2019-02" db="EMBL/GenBank/DDBJ databases">
        <title>Deep-cultivation of Planctomycetes and their phenomic and genomic characterization uncovers novel biology.</title>
        <authorList>
            <person name="Wiegand S."/>
            <person name="Jogler M."/>
            <person name="Boedeker C."/>
            <person name="Pinto D."/>
            <person name="Vollmers J."/>
            <person name="Rivas-Marin E."/>
            <person name="Kohn T."/>
            <person name="Peeters S.H."/>
            <person name="Heuer A."/>
            <person name="Rast P."/>
            <person name="Oberbeckmann S."/>
            <person name="Bunk B."/>
            <person name="Jeske O."/>
            <person name="Meyerdierks A."/>
            <person name="Storesund J.E."/>
            <person name="Kallscheuer N."/>
            <person name="Luecker S."/>
            <person name="Lage O.M."/>
            <person name="Pohl T."/>
            <person name="Merkel B.J."/>
            <person name="Hornburger P."/>
            <person name="Mueller R.-W."/>
            <person name="Bruemmer F."/>
            <person name="Labrenz M."/>
            <person name="Spormann A.M."/>
            <person name="Op Den Camp H."/>
            <person name="Overmann J."/>
            <person name="Amann R."/>
            <person name="Jetten M.S.M."/>
            <person name="Mascher T."/>
            <person name="Medema M.H."/>
            <person name="Devos D.P."/>
            <person name="Kaster A.-K."/>
            <person name="Ovreas L."/>
            <person name="Rohde M."/>
            <person name="Galperin M.Y."/>
            <person name="Jogler C."/>
        </authorList>
    </citation>
    <scope>NUCLEOTIDE SEQUENCE [LARGE SCALE GENOMIC DNA]</scope>
    <source>
        <strain evidence="3 4">Pan14r</strain>
    </source>
</reference>
<accession>A0A5C5Y2K7</accession>
<dbReference type="CDD" id="cd05825">
    <property type="entry name" value="LbH_wcaF_like"/>
    <property type="match status" value="1"/>
</dbReference>
<dbReference type="EC" id="2.3.1.79" evidence="3"/>
<organism evidence="3 4">
    <name type="scientific">Crateriforma conspicua</name>
    <dbReference type="NCBI Taxonomy" id="2527996"/>
    <lineage>
        <taxon>Bacteria</taxon>
        <taxon>Pseudomonadati</taxon>
        <taxon>Planctomycetota</taxon>
        <taxon>Planctomycetia</taxon>
        <taxon>Planctomycetales</taxon>
        <taxon>Planctomycetaceae</taxon>
        <taxon>Crateriforma</taxon>
    </lineage>
</organism>
<protein>
    <submittedName>
        <fullName evidence="3">Maltose O-acetyltransferase</fullName>
        <ecNumber evidence="3">2.3.1.79</ecNumber>
    </submittedName>
</protein>
<dbReference type="PANTHER" id="PTHR23416:SF23">
    <property type="entry name" value="ACETYLTRANSFERASE C18B11.09C-RELATED"/>
    <property type="match status" value="1"/>
</dbReference>
<dbReference type="InterPro" id="IPR001451">
    <property type="entry name" value="Hexapep"/>
</dbReference>
<evidence type="ECO:0000313" key="4">
    <source>
        <dbReference type="Proteomes" id="UP000317238"/>
    </source>
</evidence>
<dbReference type="EMBL" id="SJPL01000001">
    <property type="protein sequence ID" value="TWT69059.1"/>
    <property type="molecule type" value="Genomic_DNA"/>
</dbReference>
<dbReference type="GO" id="GO:0008925">
    <property type="term" value="F:maltose O-acetyltransferase activity"/>
    <property type="evidence" value="ECO:0007669"/>
    <property type="project" value="UniProtKB-EC"/>
</dbReference>
<dbReference type="InterPro" id="IPR051159">
    <property type="entry name" value="Hexapeptide_acetyltransf"/>
</dbReference>
<comment type="similarity">
    <text evidence="1">Belongs to the transferase hexapeptide repeat family.</text>
</comment>
<dbReference type="PANTHER" id="PTHR23416">
    <property type="entry name" value="SIALIC ACID SYNTHASE-RELATED"/>
    <property type="match status" value="1"/>
</dbReference>
<evidence type="ECO:0000313" key="3">
    <source>
        <dbReference type="EMBL" id="TWT69059.1"/>
    </source>
</evidence>
<comment type="caution">
    <text evidence="3">The sequence shown here is derived from an EMBL/GenBank/DDBJ whole genome shotgun (WGS) entry which is preliminary data.</text>
</comment>
<keyword evidence="2 3" id="KW-0808">Transferase</keyword>
<dbReference type="Pfam" id="PF00132">
    <property type="entry name" value="Hexapep"/>
    <property type="match status" value="1"/>
</dbReference>
<dbReference type="AlphaFoldDB" id="A0A5C5Y2K7"/>
<dbReference type="GO" id="GO:0005829">
    <property type="term" value="C:cytosol"/>
    <property type="evidence" value="ECO:0007669"/>
    <property type="project" value="TreeGrafter"/>
</dbReference>
<evidence type="ECO:0000256" key="1">
    <source>
        <dbReference type="ARBA" id="ARBA00007274"/>
    </source>
</evidence>
<dbReference type="InterPro" id="IPR011004">
    <property type="entry name" value="Trimer_LpxA-like_sf"/>
</dbReference>
<dbReference type="OrthoDB" id="9812571at2"/>